<dbReference type="OrthoDB" id="4463966at2"/>
<keyword evidence="3" id="KW-1185">Reference proteome</keyword>
<dbReference type="AlphaFoldDB" id="A0A4R5K596"/>
<dbReference type="NCBIfam" id="TIGR01764">
    <property type="entry name" value="excise"/>
    <property type="match status" value="1"/>
</dbReference>
<sequence>MDIQGESWKTSAEAASLLQCTERSVRRACEQGRLSASKLGRQWLISPEALNDYRFGKTT</sequence>
<dbReference type="Pfam" id="PF12728">
    <property type="entry name" value="HTH_17"/>
    <property type="match status" value="1"/>
</dbReference>
<dbReference type="SUPFAM" id="SSF46955">
    <property type="entry name" value="Putative DNA-binding domain"/>
    <property type="match status" value="1"/>
</dbReference>
<dbReference type="GO" id="GO:0003677">
    <property type="term" value="F:DNA binding"/>
    <property type="evidence" value="ECO:0007669"/>
    <property type="project" value="UniProtKB-KW"/>
</dbReference>
<reference evidence="2 3" key="1">
    <citation type="submission" date="2019-03" db="EMBL/GenBank/DDBJ databases">
        <title>Whole genome sequence of Arthrobacter sp JH1-1.</title>
        <authorList>
            <person name="Trinh H.N."/>
        </authorList>
    </citation>
    <scope>NUCLEOTIDE SEQUENCE [LARGE SCALE GENOMIC DNA]</scope>
    <source>
        <strain evidence="2 3">JH1-1</strain>
    </source>
</reference>
<dbReference type="Proteomes" id="UP000295511">
    <property type="component" value="Unassembled WGS sequence"/>
</dbReference>
<keyword evidence="2" id="KW-0238">DNA-binding</keyword>
<organism evidence="2 3">
    <name type="scientific">Arthrobacter terricola</name>
    <dbReference type="NCBI Taxonomy" id="2547396"/>
    <lineage>
        <taxon>Bacteria</taxon>
        <taxon>Bacillati</taxon>
        <taxon>Actinomycetota</taxon>
        <taxon>Actinomycetes</taxon>
        <taxon>Micrococcales</taxon>
        <taxon>Micrococcaceae</taxon>
        <taxon>Arthrobacter</taxon>
    </lineage>
</organism>
<name>A0A4R5K596_9MICC</name>
<dbReference type="InterPro" id="IPR009061">
    <property type="entry name" value="DNA-bd_dom_put_sf"/>
</dbReference>
<evidence type="ECO:0000259" key="1">
    <source>
        <dbReference type="Pfam" id="PF12728"/>
    </source>
</evidence>
<dbReference type="InterPro" id="IPR010093">
    <property type="entry name" value="SinI_DNA-bd"/>
</dbReference>
<feature type="domain" description="Helix-turn-helix" evidence="1">
    <location>
        <begin position="10"/>
        <end position="53"/>
    </location>
</feature>
<dbReference type="InterPro" id="IPR041657">
    <property type="entry name" value="HTH_17"/>
</dbReference>
<accession>A0A4R5K596</accession>
<comment type="caution">
    <text evidence="2">The sequence shown here is derived from an EMBL/GenBank/DDBJ whole genome shotgun (WGS) entry which is preliminary data.</text>
</comment>
<gene>
    <name evidence="2" type="ORF">E1809_25495</name>
</gene>
<dbReference type="RefSeq" id="WP_133207042.1">
    <property type="nucleotide sequence ID" value="NZ_SMRU01000059.1"/>
</dbReference>
<dbReference type="EMBL" id="SMRU01000059">
    <property type="protein sequence ID" value="TDF86884.1"/>
    <property type="molecule type" value="Genomic_DNA"/>
</dbReference>
<evidence type="ECO:0000313" key="3">
    <source>
        <dbReference type="Proteomes" id="UP000295511"/>
    </source>
</evidence>
<evidence type="ECO:0000313" key="2">
    <source>
        <dbReference type="EMBL" id="TDF86884.1"/>
    </source>
</evidence>
<proteinExistence type="predicted"/>
<protein>
    <submittedName>
        <fullName evidence="2">DNA-binding protein</fullName>
    </submittedName>
</protein>